<dbReference type="RefSeq" id="WP_229334625.1">
    <property type="nucleotide sequence ID" value="NZ_JAINUL010000001.1"/>
</dbReference>
<keyword evidence="6" id="KW-1185">Reference proteome</keyword>
<keyword evidence="2" id="KW-1133">Transmembrane helix</keyword>
<feature type="region of interest" description="Disordered" evidence="1">
    <location>
        <begin position="169"/>
        <end position="200"/>
    </location>
</feature>
<evidence type="ECO:0000259" key="4">
    <source>
        <dbReference type="Pfam" id="PF07987"/>
    </source>
</evidence>
<organism evidence="5 6">
    <name type="scientific">Streptomyces flavotricini</name>
    <dbReference type="NCBI Taxonomy" id="66888"/>
    <lineage>
        <taxon>Bacteria</taxon>
        <taxon>Bacillati</taxon>
        <taxon>Actinomycetota</taxon>
        <taxon>Actinomycetes</taxon>
        <taxon>Kitasatosporales</taxon>
        <taxon>Streptomycetaceae</taxon>
        <taxon>Streptomyces</taxon>
    </lineage>
</organism>
<accession>A0ABS8DYY5</accession>
<dbReference type="InterPro" id="IPR038507">
    <property type="entry name" value="YcnI-like_sf"/>
</dbReference>
<feature type="signal peptide" evidence="3">
    <location>
        <begin position="1"/>
        <end position="38"/>
    </location>
</feature>
<sequence>MNRSRARLRRLRFRRLGISAVGALVVVGVAAGPAAAHAEVTASDPRALAENVTLSFTSEAESETAGIAELRVVLPKGIAPDALTLKDAPKEWKLTATADGYTIGGPALPTGTDAEYSVTVRQLPDEKSLAFKTLETYGDGKVSRWIEVPTDGEEVDNPAPALELKAAAPGAKPISPGPSPAPSSAAPSIRPSTASSSAPAASAGARATSAEGAGSSTGAVGVIAAVPVLGAAGALWWMRRNRGRA</sequence>
<evidence type="ECO:0000256" key="3">
    <source>
        <dbReference type="SAM" id="SignalP"/>
    </source>
</evidence>
<dbReference type="Gene3D" id="2.60.40.2230">
    <property type="entry name" value="Uncharacterised protein YcnI-like PF07987, DUF1775"/>
    <property type="match status" value="1"/>
</dbReference>
<dbReference type="EMBL" id="JAINUL010000001">
    <property type="protein sequence ID" value="MCC0094030.1"/>
    <property type="molecule type" value="Genomic_DNA"/>
</dbReference>
<evidence type="ECO:0000256" key="2">
    <source>
        <dbReference type="SAM" id="Phobius"/>
    </source>
</evidence>
<feature type="domain" description="YncI copper-binding" evidence="4">
    <location>
        <begin position="104"/>
        <end position="164"/>
    </location>
</feature>
<keyword evidence="2" id="KW-0472">Membrane</keyword>
<feature type="transmembrane region" description="Helical" evidence="2">
    <location>
        <begin position="218"/>
        <end position="238"/>
    </location>
</feature>
<keyword evidence="3" id="KW-0732">Signal</keyword>
<reference evidence="5 6" key="1">
    <citation type="submission" date="2021-08" db="EMBL/GenBank/DDBJ databases">
        <title>Genomic Architecture of Streptomyces flavotricini NGL1 and Streptomyces erythrochromogenes HMS4 With Differential Plant Beneficial attributes and laccase production capabilities.</title>
        <authorList>
            <person name="Salwan R."/>
            <person name="Kaur R."/>
            <person name="Sharma V."/>
        </authorList>
    </citation>
    <scope>NUCLEOTIDE SEQUENCE [LARGE SCALE GENOMIC DNA]</scope>
    <source>
        <strain evidence="5 6">NGL1</strain>
    </source>
</reference>
<dbReference type="Proteomes" id="UP001520654">
    <property type="component" value="Unassembled WGS sequence"/>
</dbReference>
<feature type="compositionally biased region" description="Low complexity" evidence="1">
    <location>
        <begin position="182"/>
        <end position="200"/>
    </location>
</feature>
<dbReference type="InterPro" id="IPR012533">
    <property type="entry name" value="YcnI-copper_dom"/>
</dbReference>
<keyword evidence="2" id="KW-0812">Transmembrane</keyword>
<name>A0ABS8DYY5_9ACTN</name>
<dbReference type="Pfam" id="PF07987">
    <property type="entry name" value="DUF1775"/>
    <property type="match status" value="1"/>
</dbReference>
<protein>
    <submittedName>
        <fullName evidence="5">YcnI family protein</fullName>
    </submittedName>
</protein>
<feature type="chain" id="PRO_5045561115" evidence="3">
    <location>
        <begin position="39"/>
        <end position="245"/>
    </location>
</feature>
<comment type="caution">
    <text evidence="5">The sequence shown here is derived from an EMBL/GenBank/DDBJ whole genome shotgun (WGS) entry which is preliminary data.</text>
</comment>
<evidence type="ECO:0000313" key="5">
    <source>
        <dbReference type="EMBL" id="MCC0094030.1"/>
    </source>
</evidence>
<gene>
    <name evidence="5" type="ORF">K7B10_04345</name>
</gene>
<proteinExistence type="predicted"/>
<evidence type="ECO:0000256" key="1">
    <source>
        <dbReference type="SAM" id="MobiDB-lite"/>
    </source>
</evidence>
<evidence type="ECO:0000313" key="6">
    <source>
        <dbReference type="Proteomes" id="UP001520654"/>
    </source>
</evidence>